<proteinExistence type="predicted"/>
<feature type="compositionally biased region" description="Polar residues" evidence="1">
    <location>
        <begin position="1"/>
        <end position="12"/>
    </location>
</feature>
<reference evidence="2 3" key="1">
    <citation type="submission" date="2024-02" db="EMBL/GenBank/DDBJ databases">
        <authorList>
            <person name="Chen Y."/>
            <person name="Shah S."/>
            <person name="Dougan E. K."/>
            <person name="Thang M."/>
            <person name="Chan C."/>
        </authorList>
    </citation>
    <scope>NUCLEOTIDE SEQUENCE [LARGE SCALE GENOMIC DNA]</scope>
</reference>
<dbReference type="EMBL" id="CAXAMM010015821">
    <property type="protein sequence ID" value="CAK9037269.1"/>
    <property type="molecule type" value="Genomic_DNA"/>
</dbReference>
<name>A0ABP0LGP6_9DINO</name>
<feature type="non-terminal residue" evidence="2">
    <location>
        <position position="189"/>
    </location>
</feature>
<feature type="region of interest" description="Disordered" evidence="1">
    <location>
        <begin position="1"/>
        <end position="20"/>
    </location>
</feature>
<protein>
    <recommendedName>
        <fullName evidence="4">Ubiquitin-like domain-containing protein</fullName>
    </recommendedName>
</protein>
<evidence type="ECO:0000313" key="2">
    <source>
        <dbReference type="EMBL" id="CAK9037269.1"/>
    </source>
</evidence>
<accession>A0ABP0LGP6</accession>
<evidence type="ECO:0008006" key="4">
    <source>
        <dbReference type="Google" id="ProtNLM"/>
    </source>
</evidence>
<dbReference type="CDD" id="cd17039">
    <property type="entry name" value="Ubl_ubiquitin_like"/>
    <property type="match status" value="1"/>
</dbReference>
<evidence type="ECO:0000256" key="1">
    <source>
        <dbReference type="SAM" id="MobiDB-lite"/>
    </source>
</evidence>
<organism evidence="2 3">
    <name type="scientific">Durusdinium trenchii</name>
    <dbReference type="NCBI Taxonomy" id="1381693"/>
    <lineage>
        <taxon>Eukaryota</taxon>
        <taxon>Sar</taxon>
        <taxon>Alveolata</taxon>
        <taxon>Dinophyceae</taxon>
        <taxon>Suessiales</taxon>
        <taxon>Symbiodiniaceae</taxon>
        <taxon>Durusdinium</taxon>
    </lineage>
</organism>
<comment type="caution">
    <text evidence="2">The sequence shown here is derived from an EMBL/GenBank/DDBJ whole genome shotgun (WGS) entry which is preliminary data.</text>
</comment>
<evidence type="ECO:0000313" key="3">
    <source>
        <dbReference type="Proteomes" id="UP001642464"/>
    </source>
</evidence>
<gene>
    <name evidence="2" type="ORF">SCF082_LOCUS22075</name>
</gene>
<dbReference type="Proteomes" id="UP001642464">
    <property type="component" value="Unassembled WGS sequence"/>
</dbReference>
<keyword evidence="3" id="KW-1185">Reference proteome</keyword>
<sequence length="189" mass="20491">MICRSTENSSHMGATHGRDVPLPDDAACEAMLRTFIALDLERAERLLRRADELVAEARRSRRSQVWTISGLDGASFQLPVDETTTVGDLSKTITTRIGVKAGRKLILSHGCELLGDSSKPLQQEVCGQEISYVVRQVCALEAAIGLRSELAERARDHQLATVTDAISGLTFGLAFNQSLEGVTLPSSLQ</sequence>